<evidence type="ECO:0000313" key="1">
    <source>
        <dbReference type="EMBL" id="MSA89551.1"/>
    </source>
</evidence>
<dbReference type="PANTHER" id="PTHR30528">
    <property type="entry name" value="CYTOPLASMIC PROTEIN"/>
    <property type="match status" value="1"/>
</dbReference>
<evidence type="ECO:0000313" key="3">
    <source>
        <dbReference type="Proteomes" id="UP000433575"/>
    </source>
</evidence>
<dbReference type="EMBL" id="WKPJ01000012">
    <property type="protein sequence ID" value="MSA89551.1"/>
    <property type="molecule type" value="Genomic_DNA"/>
</dbReference>
<dbReference type="AlphaFoldDB" id="A0A6N7S6N7"/>
<keyword evidence="4" id="KW-1185">Reference proteome</keyword>
<gene>
    <name evidence="2" type="ORF">GKD88_08850</name>
    <name evidence="1" type="ORF">GKE08_09445</name>
</gene>
<dbReference type="PANTHER" id="PTHR30528:SF0">
    <property type="entry name" value="CYTOPLASMIC PROTEIN"/>
    <property type="match status" value="1"/>
</dbReference>
<dbReference type="Proteomes" id="UP000433575">
    <property type="component" value="Unassembled WGS sequence"/>
</dbReference>
<dbReference type="OrthoDB" id="9787207at2"/>
<organism evidence="1 3">
    <name type="scientific">Holdemania massiliensis</name>
    <dbReference type="NCBI Taxonomy" id="1468449"/>
    <lineage>
        <taxon>Bacteria</taxon>
        <taxon>Bacillati</taxon>
        <taxon>Bacillota</taxon>
        <taxon>Erysipelotrichia</taxon>
        <taxon>Erysipelotrichales</taxon>
        <taxon>Erysipelotrichaceae</taxon>
        <taxon>Holdemania</taxon>
    </lineage>
</organism>
<dbReference type="Proteomes" id="UP000480929">
    <property type="component" value="Unassembled WGS sequence"/>
</dbReference>
<dbReference type="Pfam" id="PF06224">
    <property type="entry name" value="AlkZ-like"/>
    <property type="match status" value="1"/>
</dbReference>
<comment type="caution">
    <text evidence="1">The sequence shown here is derived from an EMBL/GenBank/DDBJ whole genome shotgun (WGS) entry which is preliminary data.</text>
</comment>
<dbReference type="InterPro" id="IPR009351">
    <property type="entry name" value="AlkZ-like"/>
</dbReference>
<name>A0A6N7S6N7_9FIRM</name>
<sequence length="396" mass="47610">MRIKFMDFTLTQKQACQFYVLWQGLSGPYRWHTQADILMLIDQLGCLQFDPIDICGRNADLVLQARVRGYRKRQLETLLYKDCQLIDALDKNMAIYPQRDYPKFARTRRRAMEYHRVTEQIETAIQAIKTFMQTHPILCSQDVNWNENLVWVWGRTASLAAVALEMMLYRGEVVIHHRQGTIRYYQLTEKRFPGLDPLSDPFPDETEYYAWRIERRIRALGLCWNRPSDAWLGIEKMKSTERQKAFELLLRQERIFPVNVEGWDQTLYAVRETRPFLENARGETPYRRRMEFLGPLDNALWDRRLIEQLFGFQYKWEIYTPKAQRKYDSYVLPVLWGDRFVGRIALESKPAEKKLIVKQFWREPRIRDSQALRTALDRTLDRFMRFHECEIIERNE</sequence>
<proteinExistence type="predicted"/>
<dbReference type="EMBL" id="WKPI01000013">
    <property type="protein sequence ID" value="MSC33229.1"/>
    <property type="molecule type" value="Genomic_DNA"/>
</dbReference>
<accession>A0A6N7S6N7</accession>
<protein>
    <submittedName>
        <fullName evidence="1">Winged helix-turn-helix domain-containing protein</fullName>
    </submittedName>
</protein>
<reference evidence="3 4" key="1">
    <citation type="journal article" date="2019" name="Nat. Med.">
        <title>A library of human gut bacterial isolates paired with longitudinal multiomics data enables mechanistic microbiome research.</title>
        <authorList>
            <person name="Poyet M."/>
            <person name="Groussin M."/>
            <person name="Gibbons S.M."/>
            <person name="Avila-Pacheco J."/>
            <person name="Jiang X."/>
            <person name="Kearney S.M."/>
            <person name="Perrotta A.R."/>
            <person name="Berdy B."/>
            <person name="Zhao S."/>
            <person name="Lieberman T.D."/>
            <person name="Swanson P.K."/>
            <person name="Smith M."/>
            <person name="Roesemann S."/>
            <person name="Alexander J.E."/>
            <person name="Rich S.A."/>
            <person name="Livny J."/>
            <person name="Vlamakis H."/>
            <person name="Clish C."/>
            <person name="Bullock K."/>
            <person name="Deik A."/>
            <person name="Scott J."/>
            <person name="Pierce K.A."/>
            <person name="Xavier R.J."/>
            <person name="Alm E.J."/>
        </authorList>
    </citation>
    <scope>NUCLEOTIDE SEQUENCE [LARGE SCALE GENOMIC DNA]</scope>
    <source>
        <strain evidence="1 3">BIOML-A4</strain>
        <strain evidence="2 4">BIOML-A5</strain>
    </source>
</reference>
<evidence type="ECO:0000313" key="4">
    <source>
        <dbReference type="Proteomes" id="UP000480929"/>
    </source>
</evidence>
<evidence type="ECO:0000313" key="2">
    <source>
        <dbReference type="EMBL" id="MSC33229.1"/>
    </source>
</evidence>